<sequence length="114" mass="12658">MKLKLQLAFITLLLGLAGCEDEKGTIEKSAIEKPAIEKPAIVAIEKPAIEKPAIVQPESNPNVELEDIINLPEEDFVEESPEAPQEIIEKVERLPKDVGEEVVSDEENEEMPEE</sequence>
<feature type="compositionally biased region" description="Acidic residues" evidence="1">
    <location>
        <begin position="100"/>
        <end position="114"/>
    </location>
</feature>
<comment type="caution">
    <text evidence="2">The sequence shown here is derived from an EMBL/GenBank/DDBJ whole genome shotgun (WGS) entry which is preliminary data.</text>
</comment>
<dbReference type="AlphaFoldDB" id="A0A0A6PB58"/>
<proteinExistence type="predicted"/>
<feature type="region of interest" description="Disordered" evidence="1">
    <location>
        <begin position="94"/>
        <end position="114"/>
    </location>
</feature>
<evidence type="ECO:0000256" key="1">
    <source>
        <dbReference type="SAM" id="MobiDB-lite"/>
    </source>
</evidence>
<evidence type="ECO:0000313" key="2">
    <source>
        <dbReference type="EMBL" id="KHD07469.1"/>
    </source>
</evidence>
<protein>
    <submittedName>
        <fullName evidence="2">Uncharacterized protein</fullName>
    </submittedName>
</protein>
<organism evidence="2 3">
    <name type="scientific">Candidatus Thiomargarita nelsonii</name>
    <dbReference type="NCBI Taxonomy" id="1003181"/>
    <lineage>
        <taxon>Bacteria</taxon>
        <taxon>Pseudomonadati</taxon>
        <taxon>Pseudomonadota</taxon>
        <taxon>Gammaproteobacteria</taxon>
        <taxon>Thiotrichales</taxon>
        <taxon>Thiotrichaceae</taxon>
        <taxon>Thiomargarita</taxon>
    </lineage>
</organism>
<dbReference type="Proteomes" id="UP000030428">
    <property type="component" value="Unassembled WGS sequence"/>
</dbReference>
<evidence type="ECO:0000313" key="3">
    <source>
        <dbReference type="Proteomes" id="UP000030428"/>
    </source>
</evidence>
<reference evidence="2 3" key="1">
    <citation type="journal article" date="2016" name="Front. Microbiol.">
        <title>Single-Cell (Meta-)Genomics of a Dimorphic Candidatus Thiomargarita nelsonii Reveals Genomic Plasticity.</title>
        <authorList>
            <person name="Flood B.E."/>
            <person name="Fliss P."/>
            <person name="Jones D.S."/>
            <person name="Dick G.J."/>
            <person name="Jain S."/>
            <person name="Kaster A.K."/>
            <person name="Winkel M."/>
            <person name="Mussmann M."/>
            <person name="Bailey J."/>
        </authorList>
    </citation>
    <scope>NUCLEOTIDE SEQUENCE [LARGE SCALE GENOMIC DNA]</scope>
    <source>
        <strain evidence="2">Hydrate Ridge</strain>
    </source>
</reference>
<dbReference type="EMBL" id="JSZA02000032">
    <property type="protein sequence ID" value="KHD07469.1"/>
    <property type="molecule type" value="Genomic_DNA"/>
</dbReference>
<name>A0A0A6PB58_9GAMM</name>
<dbReference type="PROSITE" id="PS51257">
    <property type="entry name" value="PROKAR_LIPOPROTEIN"/>
    <property type="match status" value="1"/>
</dbReference>
<keyword evidence="3" id="KW-1185">Reference proteome</keyword>
<accession>A0A0A6PB58</accession>
<gene>
    <name evidence="2" type="ORF">PN36_10685</name>
</gene>